<keyword evidence="3" id="KW-1185">Reference proteome</keyword>
<organism evidence="2 3">
    <name type="scientific">Metarhizobium album</name>
    <dbReference type="NCBI Taxonomy" id="2182425"/>
    <lineage>
        <taxon>Bacteria</taxon>
        <taxon>Pseudomonadati</taxon>
        <taxon>Pseudomonadota</taxon>
        <taxon>Alphaproteobacteria</taxon>
        <taxon>Hyphomicrobiales</taxon>
        <taxon>Rhizobiaceae</taxon>
        <taxon>Metarhizobium</taxon>
    </lineage>
</organism>
<dbReference type="Pfam" id="PF16998">
    <property type="entry name" value="17kDa_Anti_2"/>
    <property type="match status" value="1"/>
</dbReference>
<feature type="domain" description="Surface antigen" evidence="1">
    <location>
        <begin position="39"/>
        <end position="147"/>
    </location>
</feature>
<sequence length="150" mass="15459">MTDIAKSNIHTKGLCARFGVAAVLAAAALGLSGCVGNGLDLFGSKVDQSISTSTITDGKNKDALSDEVTVRNAVTSADMSKLDGKPLAWANASTGSAGVISTITEQSQNGTVCRAFETSRHSYAGVANFQGKACLAGDGNWQLLSFQENR</sequence>
<gene>
    <name evidence="2" type="ORF">DEM27_02340</name>
</gene>
<proteinExistence type="predicted"/>
<dbReference type="EMBL" id="QFBC01000001">
    <property type="protein sequence ID" value="PWE58048.1"/>
    <property type="molecule type" value="Genomic_DNA"/>
</dbReference>
<dbReference type="OrthoDB" id="7677942at2"/>
<evidence type="ECO:0000313" key="2">
    <source>
        <dbReference type="EMBL" id="PWE58048.1"/>
    </source>
</evidence>
<accession>A0A2U2DXK6</accession>
<dbReference type="PROSITE" id="PS51257">
    <property type="entry name" value="PROKAR_LIPOPROTEIN"/>
    <property type="match status" value="1"/>
</dbReference>
<dbReference type="InterPro" id="IPR032635">
    <property type="entry name" value="Anti_2"/>
</dbReference>
<dbReference type="Proteomes" id="UP000245252">
    <property type="component" value="Unassembled WGS sequence"/>
</dbReference>
<evidence type="ECO:0000259" key="1">
    <source>
        <dbReference type="Pfam" id="PF16998"/>
    </source>
</evidence>
<name>A0A2U2DXK6_9HYPH</name>
<comment type="caution">
    <text evidence="2">The sequence shown here is derived from an EMBL/GenBank/DDBJ whole genome shotgun (WGS) entry which is preliminary data.</text>
</comment>
<evidence type="ECO:0000313" key="3">
    <source>
        <dbReference type="Proteomes" id="UP000245252"/>
    </source>
</evidence>
<dbReference type="AlphaFoldDB" id="A0A2U2DXK6"/>
<reference evidence="2 3" key="1">
    <citation type="submission" date="2018-05" db="EMBL/GenBank/DDBJ databases">
        <title>The draft genome of strain NS-104.</title>
        <authorList>
            <person name="Hang P."/>
            <person name="Jiang J."/>
        </authorList>
    </citation>
    <scope>NUCLEOTIDE SEQUENCE [LARGE SCALE GENOMIC DNA]</scope>
    <source>
        <strain evidence="2 3">NS-104</strain>
    </source>
</reference>
<protein>
    <recommendedName>
        <fullName evidence="1">Surface antigen domain-containing protein</fullName>
    </recommendedName>
</protein>